<dbReference type="AlphaFoldDB" id="A0A2P2ECX3"/>
<dbReference type="InterPro" id="IPR001920">
    <property type="entry name" value="Asp/Glu_race"/>
</dbReference>
<dbReference type="HAMAP" id="MF_00258">
    <property type="entry name" value="Glu_racemase"/>
    <property type="match status" value="1"/>
</dbReference>
<evidence type="ECO:0000256" key="2">
    <source>
        <dbReference type="ARBA" id="ARBA00013090"/>
    </source>
</evidence>
<dbReference type="GO" id="GO:0008360">
    <property type="term" value="P:regulation of cell shape"/>
    <property type="evidence" value="ECO:0007669"/>
    <property type="project" value="UniProtKB-KW"/>
</dbReference>
<dbReference type="NCBIfam" id="TIGR00067">
    <property type="entry name" value="glut_race"/>
    <property type="match status" value="1"/>
</dbReference>
<evidence type="ECO:0000256" key="5">
    <source>
        <dbReference type="ARBA" id="ARBA00023235"/>
    </source>
</evidence>
<gene>
    <name evidence="7 8" type="primary">murI</name>
    <name evidence="8" type="ORF">PbB2_02599</name>
</gene>
<dbReference type="InterPro" id="IPR015942">
    <property type="entry name" value="Asp/Glu/hydantoin_racemase"/>
</dbReference>
<feature type="binding site" evidence="7">
    <location>
        <begin position="46"/>
        <end position="47"/>
    </location>
    <ligand>
        <name>substrate</name>
    </ligand>
</feature>
<sequence length="287" mass="29906">MNSLRNRPSVLVFDSGLGGLSVIHALMDARLGADISHLADTAFFPYGEKADEVLMQRVPAIVAAGVAQTNADLVIIACNTASTLALEFVRHTLAVPVVGVVPAIKPAASMTKTGTIGLLATPKTVTRPYTDRLIAEFGAGHTIIRHGAIGLAGAAEEQLAGKTPDPAIFTQAIDGLLSQAGGEAIDIIVLACTHYPLVQAELAAQAPPNMKWVDSGAAIARRTAHLLADRLDTNAPRLVQGLTTGGEDLATRAVLSRFGFGKLCRVGVQECDVAPFPEPALRVKPAT</sequence>
<dbReference type="PANTHER" id="PTHR21198:SF2">
    <property type="entry name" value="GLUTAMATE RACEMASE"/>
    <property type="match status" value="1"/>
</dbReference>
<dbReference type="OrthoDB" id="9801055at2"/>
<feature type="active site" description="Proton donor/acceptor" evidence="7">
    <location>
        <position position="78"/>
    </location>
</feature>
<dbReference type="RefSeq" id="WP_108985762.1">
    <property type="nucleotide sequence ID" value="NZ_BFBR01000008.1"/>
</dbReference>
<evidence type="ECO:0000256" key="3">
    <source>
        <dbReference type="ARBA" id="ARBA00022960"/>
    </source>
</evidence>
<dbReference type="InterPro" id="IPR004391">
    <property type="entry name" value="Glu_race"/>
</dbReference>
<reference evidence="8 9" key="1">
    <citation type="journal article" date="2018" name="Genome Announc.">
        <title>Draft Genome Sequence of "Candidatus Phycosocius bacilliformis," an Alphaproteobacterial Ectosymbiont of the Hydrocarbon-Producing Green Alga Botryococcus braunii.</title>
        <authorList>
            <person name="Tanabe Y."/>
            <person name="Yamaguchi H."/>
            <person name="Watanabe M.M."/>
        </authorList>
    </citation>
    <scope>NUCLEOTIDE SEQUENCE [LARGE SCALE GENOMIC DNA]</scope>
    <source>
        <strain evidence="8 9">BOTRYCO-2</strain>
    </source>
</reference>
<dbReference type="UniPathway" id="UPA00219"/>
<feature type="binding site" evidence="7">
    <location>
        <begin position="79"/>
        <end position="80"/>
    </location>
    <ligand>
        <name>substrate</name>
    </ligand>
</feature>
<dbReference type="PROSITE" id="PS00923">
    <property type="entry name" value="ASP_GLU_RACEMASE_1"/>
    <property type="match status" value="1"/>
</dbReference>
<dbReference type="Pfam" id="PF01177">
    <property type="entry name" value="Asp_Glu_race"/>
    <property type="match status" value="1"/>
</dbReference>
<comment type="similarity">
    <text evidence="7">Belongs to the aspartate/glutamate racemases family.</text>
</comment>
<dbReference type="Gene3D" id="3.40.50.1860">
    <property type="match status" value="2"/>
</dbReference>
<evidence type="ECO:0000256" key="7">
    <source>
        <dbReference type="HAMAP-Rule" id="MF_00258"/>
    </source>
</evidence>
<keyword evidence="9" id="KW-1185">Reference proteome</keyword>
<keyword evidence="5 7" id="KW-0413">Isomerase</keyword>
<dbReference type="InterPro" id="IPR033134">
    <property type="entry name" value="Asp/Glu_racemase_AS_2"/>
</dbReference>
<comment type="function">
    <text evidence="7">Provides the (R)-glutamate required for cell wall biosynthesis.</text>
</comment>
<organism evidence="8 9">
    <name type="scientific">Candidatus Phycosocius bacilliformis</name>
    <dbReference type="NCBI Taxonomy" id="1445552"/>
    <lineage>
        <taxon>Bacteria</taxon>
        <taxon>Pseudomonadati</taxon>
        <taxon>Pseudomonadota</taxon>
        <taxon>Alphaproteobacteria</taxon>
        <taxon>Caulobacterales</taxon>
        <taxon>Caulobacterales incertae sedis</taxon>
        <taxon>Candidatus Phycosocius</taxon>
    </lineage>
</organism>
<evidence type="ECO:0000313" key="9">
    <source>
        <dbReference type="Proteomes" id="UP000245086"/>
    </source>
</evidence>
<protein>
    <recommendedName>
        <fullName evidence="2 7">Glutamate racemase</fullName>
        <ecNumber evidence="2 7">5.1.1.3</ecNumber>
    </recommendedName>
</protein>
<dbReference type="GO" id="GO:0008881">
    <property type="term" value="F:glutamate racemase activity"/>
    <property type="evidence" value="ECO:0007669"/>
    <property type="project" value="UniProtKB-UniRule"/>
</dbReference>
<keyword evidence="3 7" id="KW-0133">Cell shape</keyword>
<keyword evidence="4 7" id="KW-0573">Peptidoglycan synthesis</keyword>
<comment type="pathway">
    <text evidence="7">Cell wall biogenesis; peptidoglycan biosynthesis.</text>
</comment>
<evidence type="ECO:0000256" key="6">
    <source>
        <dbReference type="ARBA" id="ARBA00023316"/>
    </source>
</evidence>
<dbReference type="Proteomes" id="UP000245086">
    <property type="component" value="Unassembled WGS sequence"/>
</dbReference>
<dbReference type="EC" id="5.1.1.3" evidence="2 7"/>
<name>A0A2P2ECX3_9PROT</name>
<proteinExistence type="inferred from homology"/>
<dbReference type="InterPro" id="IPR018187">
    <property type="entry name" value="Asp/Glu_racemase_AS_1"/>
</dbReference>
<comment type="catalytic activity">
    <reaction evidence="1 7">
        <text>L-glutamate = D-glutamate</text>
        <dbReference type="Rhea" id="RHEA:12813"/>
        <dbReference type="ChEBI" id="CHEBI:29985"/>
        <dbReference type="ChEBI" id="CHEBI:29986"/>
        <dbReference type="EC" id="5.1.1.3"/>
    </reaction>
</comment>
<dbReference type="PANTHER" id="PTHR21198">
    <property type="entry name" value="GLUTAMATE RACEMASE"/>
    <property type="match status" value="1"/>
</dbReference>
<comment type="caution">
    <text evidence="8">The sequence shown here is derived from an EMBL/GenBank/DDBJ whole genome shotgun (WGS) entry which is preliminary data.</text>
</comment>
<dbReference type="GO" id="GO:0009252">
    <property type="term" value="P:peptidoglycan biosynthetic process"/>
    <property type="evidence" value="ECO:0007669"/>
    <property type="project" value="UniProtKB-UniRule"/>
</dbReference>
<feature type="active site" description="Proton donor/acceptor" evidence="7">
    <location>
        <position position="192"/>
    </location>
</feature>
<evidence type="ECO:0000256" key="4">
    <source>
        <dbReference type="ARBA" id="ARBA00022984"/>
    </source>
</evidence>
<dbReference type="SUPFAM" id="SSF53681">
    <property type="entry name" value="Aspartate/glutamate racemase"/>
    <property type="match status" value="2"/>
</dbReference>
<dbReference type="GO" id="GO:0071555">
    <property type="term" value="P:cell wall organization"/>
    <property type="evidence" value="ECO:0007669"/>
    <property type="project" value="UniProtKB-KW"/>
</dbReference>
<dbReference type="EMBL" id="BFBR01000008">
    <property type="protein sequence ID" value="GBF58909.1"/>
    <property type="molecule type" value="Genomic_DNA"/>
</dbReference>
<feature type="binding site" evidence="7">
    <location>
        <begin position="14"/>
        <end position="15"/>
    </location>
    <ligand>
        <name>substrate</name>
    </ligand>
</feature>
<keyword evidence="6 7" id="KW-0961">Cell wall biogenesis/degradation</keyword>
<evidence type="ECO:0000313" key="8">
    <source>
        <dbReference type="EMBL" id="GBF58909.1"/>
    </source>
</evidence>
<evidence type="ECO:0000256" key="1">
    <source>
        <dbReference type="ARBA" id="ARBA00001602"/>
    </source>
</evidence>
<dbReference type="PROSITE" id="PS00924">
    <property type="entry name" value="ASP_GLU_RACEMASE_2"/>
    <property type="match status" value="1"/>
</dbReference>
<accession>A0A2P2ECX3</accession>
<feature type="binding site" evidence="7">
    <location>
        <begin position="193"/>
        <end position="194"/>
    </location>
    <ligand>
        <name>substrate</name>
    </ligand>
</feature>